<evidence type="ECO:0000259" key="1">
    <source>
        <dbReference type="Pfam" id="PF22548"/>
    </source>
</evidence>
<dbReference type="EMBL" id="LJCO01000045">
    <property type="protein sequence ID" value="KPV43828.1"/>
    <property type="molecule type" value="Genomic_DNA"/>
</dbReference>
<dbReference type="AlphaFoldDB" id="A0A0P9CE03"/>
<comment type="caution">
    <text evidence="2">The sequence shown here is derived from an EMBL/GenBank/DDBJ whole genome shotgun (WGS) entry which is preliminary data.</text>
</comment>
<dbReference type="InterPro" id="IPR054347">
    <property type="entry name" value="TOTE_primase"/>
</dbReference>
<accession>A0A0P9CE03</accession>
<reference evidence="2 3" key="1">
    <citation type="submission" date="2015-09" db="EMBL/GenBank/DDBJ databases">
        <title>Draft genome sequence of Alicyclobacillus ferrooxydans DSM 22381.</title>
        <authorList>
            <person name="Hemp J."/>
        </authorList>
    </citation>
    <scope>NUCLEOTIDE SEQUENCE [LARGE SCALE GENOMIC DNA]</scope>
    <source>
        <strain evidence="2 3">TC-34</strain>
    </source>
</reference>
<name>A0A0P9CE03_9BACL</name>
<evidence type="ECO:0000313" key="3">
    <source>
        <dbReference type="Proteomes" id="UP000050482"/>
    </source>
</evidence>
<protein>
    <recommendedName>
        <fullName evidence="1">TOTE conflict system primase domain-containing protein</fullName>
    </recommendedName>
</protein>
<feature type="domain" description="TOTE conflict system primase" evidence="1">
    <location>
        <begin position="150"/>
        <end position="307"/>
    </location>
</feature>
<dbReference type="CDD" id="cd00525">
    <property type="entry name" value="AE_Prim_S_like"/>
    <property type="match status" value="1"/>
</dbReference>
<dbReference type="Pfam" id="PF22548">
    <property type="entry name" value="AEP-TOTE"/>
    <property type="match status" value="1"/>
</dbReference>
<dbReference type="OrthoDB" id="2453150at2"/>
<dbReference type="PATRIC" id="fig|471514.4.peg.5201"/>
<dbReference type="Proteomes" id="UP000050482">
    <property type="component" value="Unassembled WGS sequence"/>
</dbReference>
<proteinExistence type="predicted"/>
<dbReference type="RefSeq" id="WP_054969144.1">
    <property type="nucleotide sequence ID" value="NZ_LJCO01000045.1"/>
</dbReference>
<sequence>MYKESMTVEQAQDKMITLLKGHPVQCALCDREFNRITPGHIKTHGEYLRSKKKLKWYRPKNKPTGTTTGTTKPLTDDVTDTWLSRDETLMETYERLYGGKDLLSACVTKLLELYQPHKGKWLVMDKPLFPRYASWHQVSSDNPAFVPNRLCASVLRDHLLLKCTVGVFARNQYKTHFVTWDIDAKPLADDTTWDHEEGARTATVSVTTLLRRWNLHPHVILSGRKGYHVTVFFQTRISIKAAMNLYQAILQHPLGPQMRRGLKIECLPLQRGNKLPLSINWRTERFCGFLDPFTLEALENPYQYLLEIIPDAPELLWEIEDQDLMDRKRENTILSKLIWGKDATEQAYKVGIVEPGTRHDTLVRVAAYLRNTPGLCPDSLDELVEALTEWSRGQYEEHRENIGTSWIEHLADVKRVAKYVWTHPLTAGTPRVIKITAATVHWIRAQSPVLAEQQVLVYAWFRMACVGEQFFLGYEETRKRTKLAKSTLDKAMKALKQKGVIVVVKNYYHSASGIVPSRTTMYRFADSPKPNSLQTALVTLKKDDEWDSSLWFRLLCTVFTVEELKRFYPHSYHRILRAEPLPIGRSAA</sequence>
<organism evidence="2 3">
    <name type="scientific">Alicyclobacillus ferrooxydans</name>
    <dbReference type="NCBI Taxonomy" id="471514"/>
    <lineage>
        <taxon>Bacteria</taxon>
        <taxon>Bacillati</taxon>
        <taxon>Bacillota</taxon>
        <taxon>Bacilli</taxon>
        <taxon>Bacillales</taxon>
        <taxon>Alicyclobacillaceae</taxon>
        <taxon>Alicyclobacillus</taxon>
    </lineage>
</organism>
<dbReference type="SUPFAM" id="SSF56747">
    <property type="entry name" value="Prim-pol domain"/>
    <property type="match status" value="1"/>
</dbReference>
<keyword evidence="3" id="KW-1185">Reference proteome</keyword>
<gene>
    <name evidence="2" type="ORF">AN477_10675</name>
</gene>
<evidence type="ECO:0000313" key="2">
    <source>
        <dbReference type="EMBL" id="KPV43828.1"/>
    </source>
</evidence>